<protein>
    <submittedName>
        <fullName evidence="2">Uncharacterized protein</fullName>
    </submittedName>
</protein>
<keyword evidence="3" id="KW-1185">Reference proteome</keyword>
<evidence type="ECO:0000313" key="3">
    <source>
        <dbReference type="Proteomes" id="UP000242287"/>
    </source>
</evidence>
<feature type="region of interest" description="Disordered" evidence="1">
    <location>
        <begin position="46"/>
        <end position="65"/>
    </location>
</feature>
<dbReference type="AlphaFoldDB" id="A0A2A9NX94"/>
<dbReference type="Proteomes" id="UP000242287">
    <property type="component" value="Unassembled WGS sequence"/>
</dbReference>
<evidence type="ECO:0000313" key="2">
    <source>
        <dbReference type="EMBL" id="PFH52362.1"/>
    </source>
</evidence>
<gene>
    <name evidence="2" type="ORF">AMATHDRAFT_140239</name>
</gene>
<organism evidence="2 3">
    <name type="scientific">Amanita thiersii Skay4041</name>
    <dbReference type="NCBI Taxonomy" id="703135"/>
    <lineage>
        <taxon>Eukaryota</taxon>
        <taxon>Fungi</taxon>
        <taxon>Dikarya</taxon>
        <taxon>Basidiomycota</taxon>
        <taxon>Agaricomycotina</taxon>
        <taxon>Agaricomycetes</taxon>
        <taxon>Agaricomycetidae</taxon>
        <taxon>Agaricales</taxon>
        <taxon>Pluteineae</taxon>
        <taxon>Amanitaceae</taxon>
        <taxon>Amanita</taxon>
    </lineage>
</organism>
<name>A0A2A9NX94_9AGAR</name>
<dbReference type="PANTHER" id="PTHR34213:SF2">
    <property type="entry name" value="NUCLEAR TRANSPORT FACTOR 2 (NTF2) FAMILY PROTEIN"/>
    <property type="match status" value="1"/>
</dbReference>
<reference evidence="2 3" key="1">
    <citation type="submission" date="2014-02" db="EMBL/GenBank/DDBJ databases">
        <title>Transposable element dynamics among asymbiotic and ectomycorrhizal Amanita fungi.</title>
        <authorList>
            <consortium name="DOE Joint Genome Institute"/>
            <person name="Hess J."/>
            <person name="Skrede I."/>
            <person name="Wolfe B."/>
            <person name="LaButti K."/>
            <person name="Ohm R.A."/>
            <person name="Grigoriev I.V."/>
            <person name="Pringle A."/>
        </authorList>
    </citation>
    <scope>NUCLEOTIDE SEQUENCE [LARGE SCALE GENOMIC DNA]</scope>
    <source>
        <strain evidence="2 3">SKay4041</strain>
    </source>
</reference>
<evidence type="ECO:0000256" key="1">
    <source>
        <dbReference type="SAM" id="MobiDB-lite"/>
    </source>
</evidence>
<dbReference type="OrthoDB" id="2400485at2759"/>
<dbReference type="EMBL" id="KZ301979">
    <property type="protein sequence ID" value="PFH52362.1"/>
    <property type="molecule type" value="Genomic_DNA"/>
</dbReference>
<dbReference type="PANTHER" id="PTHR34213">
    <property type="entry name" value="NUCLEAR TRANSPORT FACTOR 2 (NTF2) FAMILY PROTEIN"/>
    <property type="match status" value="1"/>
</dbReference>
<proteinExistence type="predicted"/>
<sequence length="221" mass="25085">MLPLSSPSPNDRHSPPPPVITHHPCLLPVPTSDFVQSVAGAAHYSGSKLNAESPQPRRESLPVGDTPTDITAAHQHVLDDLHELYCCRPTPEILSHTWRIDAELENWCCKCRGYSEYAAQWFAFPKLYSHSETISMRVMSSTMVPNRLVFSQCQVYTSRFLSKKKTIKSIIMVELDEFHQIVRLTEQREGQGILSYPWSRLLKVANAKMTSWLIQVPNRAT</sequence>
<feature type="region of interest" description="Disordered" evidence="1">
    <location>
        <begin position="1"/>
        <end position="22"/>
    </location>
</feature>
<accession>A0A2A9NX94</accession>